<dbReference type="InterPro" id="IPR036070">
    <property type="entry name" value="Nop_dom_sf"/>
</dbReference>
<feature type="compositionally biased region" description="Low complexity" evidence="6">
    <location>
        <begin position="21"/>
        <end position="30"/>
    </location>
</feature>
<proteinExistence type="inferred from homology"/>
<name>A0A7J6YAU0_TRYCR</name>
<dbReference type="Gene3D" id="1.10.246.90">
    <property type="entry name" value="Nop domain"/>
    <property type="match status" value="1"/>
</dbReference>
<accession>A0A7J6YAU0</accession>
<organism evidence="8 9">
    <name type="scientific">Trypanosoma cruzi</name>
    <dbReference type="NCBI Taxonomy" id="5693"/>
    <lineage>
        <taxon>Eukaryota</taxon>
        <taxon>Discoba</taxon>
        <taxon>Euglenozoa</taxon>
        <taxon>Kinetoplastea</taxon>
        <taxon>Metakinetoplastina</taxon>
        <taxon>Trypanosomatida</taxon>
        <taxon>Trypanosomatidae</taxon>
        <taxon>Trypanosoma</taxon>
        <taxon>Schizotrypanum</taxon>
    </lineage>
</organism>
<dbReference type="PANTHER" id="PTHR10894:SF0">
    <property type="entry name" value="NUCLEOLAR PROTEIN 56"/>
    <property type="match status" value="1"/>
</dbReference>
<dbReference type="FunFam" id="1.10.246.90:FF:000005">
    <property type="entry name" value="Nucleolar protein 5, putative"/>
    <property type="match status" value="1"/>
</dbReference>
<evidence type="ECO:0000256" key="6">
    <source>
        <dbReference type="SAM" id="MobiDB-lite"/>
    </source>
</evidence>
<dbReference type="PANTHER" id="PTHR10894">
    <property type="entry name" value="NUCLEOLAR PROTEIN 5 NUCLEOLAR PROTEIN NOP5 NOP58"/>
    <property type="match status" value="1"/>
</dbReference>
<evidence type="ECO:0000256" key="1">
    <source>
        <dbReference type="ARBA" id="ARBA00004604"/>
    </source>
</evidence>
<dbReference type="PROSITE" id="PS51358">
    <property type="entry name" value="NOP"/>
    <property type="match status" value="1"/>
</dbReference>
<comment type="subcellular location">
    <subcellularLocation>
        <location evidence="1">Nucleus</location>
        <location evidence="1">Nucleolus</location>
    </subcellularLocation>
</comment>
<dbReference type="EMBL" id="JABDHM010000016">
    <property type="protein sequence ID" value="KAF5223807.1"/>
    <property type="molecule type" value="Genomic_DNA"/>
</dbReference>
<protein>
    <recommendedName>
        <fullName evidence="5">Nucleolar protein 56</fullName>
    </recommendedName>
</protein>
<dbReference type="VEuPathDB" id="TriTrypDB:BCY84_21487"/>
<evidence type="ECO:0000256" key="4">
    <source>
        <dbReference type="ARBA" id="ARBA00023242"/>
    </source>
</evidence>
<feature type="compositionally biased region" description="Basic and acidic residues" evidence="6">
    <location>
        <begin position="497"/>
        <end position="515"/>
    </location>
</feature>
<reference evidence="8 9" key="1">
    <citation type="journal article" date="2019" name="Genome Biol. Evol.">
        <title>Nanopore Sequencing Significantly Improves Genome Assembly of the Protozoan Parasite Trypanosoma cruzi.</title>
        <authorList>
            <person name="Diaz-Viraque F."/>
            <person name="Pita S."/>
            <person name="Greif G."/>
            <person name="de Souza R.C.M."/>
            <person name="Iraola G."/>
            <person name="Robello C."/>
        </authorList>
    </citation>
    <scope>NUCLEOTIDE SEQUENCE [LARGE SCALE GENOMIC DNA]</scope>
    <source>
        <strain evidence="8 9">Berenice</strain>
    </source>
</reference>
<dbReference type="SUPFAM" id="SSF89124">
    <property type="entry name" value="Nop domain"/>
    <property type="match status" value="1"/>
</dbReference>
<feature type="domain" description="Nop" evidence="7">
    <location>
        <begin position="336"/>
        <end position="455"/>
    </location>
</feature>
<dbReference type="Proteomes" id="UP000583944">
    <property type="component" value="Unassembled WGS sequence"/>
</dbReference>
<sequence>MSCDAVQWRKTHAKKTHTQAHTHTQANTGTHAARMSKTLYVLYEAPTGYAVYKVLTSEEIGAGDVALQKDLQTFATFSPWVKLISFAPFQSPENALEDAVCISESLVSPFLNNFLSSVLAKKAKKGDVNWELGVCDAKLGSAIHDDLKFPVVCNENVVEISRCLRMHAEKLLPEHKEGDIPRAQCGLGHAFSRNKVKFNVHRSDNMIIQSSALAEHMDKGVNLLGMRVKEWYGWHFPELAKEVPEPLKYAKVALLIGSRSTLEERDAEEVTQQIADILEGDEALAARVYEKAVTSMGGDMAEVDWLNIRAFMERVTSLGSYRESLQQYLVEKMMLVAPNLTELMGQNIGAKLISKAGSLTNLAKAPASTIQILGAEKALFRALKKRKGNTPKYGLIFHSTFIQRAAKEHRGKISRYLANKAALACRIDCFMETPPAVFGEKLREQVEARLNFFDTGNRPPTNMVAMAEALEQYQKILRKRSKRQREAQAAAGGNGDDEVKQEVPKKKRARREEVQ</sequence>
<dbReference type="InterPro" id="IPR042239">
    <property type="entry name" value="Nop_C"/>
</dbReference>
<dbReference type="GO" id="GO:0032040">
    <property type="term" value="C:small-subunit processome"/>
    <property type="evidence" value="ECO:0007669"/>
    <property type="project" value="InterPro"/>
</dbReference>
<evidence type="ECO:0000259" key="7">
    <source>
        <dbReference type="PROSITE" id="PS51358"/>
    </source>
</evidence>
<comment type="caution">
    <text evidence="8">The sequence shown here is derived from an EMBL/GenBank/DDBJ whole genome shotgun (WGS) entry which is preliminary data.</text>
</comment>
<gene>
    <name evidence="8" type="ORF">ECC02_002991</name>
</gene>
<dbReference type="InterPro" id="IPR012974">
    <property type="entry name" value="NOP58/56_N"/>
</dbReference>
<dbReference type="GO" id="GO:0031428">
    <property type="term" value="C:box C/D methylation guide snoRNP complex"/>
    <property type="evidence" value="ECO:0007669"/>
    <property type="project" value="InterPro"/>
</dbReference>
<feature type="compositionally biased region" description="Basic residues" evidence="6">
    <location>
        <begin position="9"/>
        <end position="20"/>
    </location>
</feature>
<evidence type="ECO:0000256" key="5">
    <source>
        <dbReference type="ARBA" id="ARBA00040742"/>
    </source>
</evidence>
<evidence type="ECO:0000313" key="8">
    <source>
        <dbReference type="EMBL" id="KAF5223807.1"/>
    </source>
</evidence>
<keyword evidence="4" id="KW-0539">Nucleus</keyword>
<dbReference type="GO" id="GO:0042254">
    <property type="term" value="P:ribosome biogenesis"/>
    <property type="evidence" value="ECO:0007669"/>
    <property type="project" value="UniProtKB-KW"/>
</dbReference>
<dbReference type="Pfam" id="PF08156">
    <property type="entry name" value="NOP5NT"/>
    <property type="match status" value="1"/>
</dbReference>
<dbReference type="Gene3D" id="1.10.287.4070">
    <property type="match status" value="1"/>
</dbReference>
<feature type="region of interest" description="Disordered" evidence="6">
    <location>
        <begin position="1"/>
        <end position="30"/>
    </location>
</feature>
<keyword evidence="3" id="KW-0690">Ribosome biogenesis</keyword>
<dbReference type="InterPro" id="IPR002687">
    <property type="entry name" value="Nop_dom"/>
</dbReference>
<dbReference type="SMART" id="SM00931">
    <property type="entry name" value="NOSIC"/>
    <property type="match status" value="1"/>
</dbReference>
<evidence type="ECO:0000256" key="2">
    <source>
        <dbReference type="ARBA" id="ARBA00009211"/>
    </source>
</evidence>
<dbReference type="InterPro" id="IPR012976">
    <property type="entry name" value="NOSIC"/>
</dbReference>
<dbReference type="FunFam" id="1.10.287.4070:FF:000004">
    <property type="entry name" value="Nucleolar protein 56"/>
    <property type="match status" value="1"/>
</dbReference>
<feature type="region of interest" description="Disordered" evidence="6">
    <location>
        <begin position="481"/>
        <end position="515"/>
    </location>
</feature>
<comment type="similarity">
    <text evidence="2">Belongs to the NOP5/NOP56 family.</text>
</comment>
<dbReference type="VEuPathDB" id="TriTrypDB:ECC02_002991"/>
<dbReference type="AlphaFoldDB" id="A0A7J6YAU0"/>
<dbReference type="Pfam" id="PF01798">
    <property type="entry name" value="Nop"/>
    <property type="match status" value="1"/>
</dbReference>
<dbReference type="InterPro" id="IPR045056">
    <property type="entry name" value="Nop56/Nop58"/>
</dbReference>
<evidence type="ECO:0000313" key="9">
    <source>
        <dbReference type="Proteomes" id="UP000583944"/>
    </source>
</evidence>
<dbReference type="GO" id="GO:0030515">
    <property type="term" value="F:snoRNA binding"/>
    <property type="evidence" value="ECO:0007669"/>
    <property type="project" value="InterPro"/>
</dbReference>
<evidence type="ECO:0000256" key="3">
    <source>
        <dbReference type="ARBA" id="ARBA00022517"/>
    </source>
</evidence>